<dbReference type="GO" id="GO:0032977">
    <property type="term" value="F:membrane insertase activity"/>
    <property type="evidence" value="ECO:0000318"/>
    <property type="project" value="GO_Central"/>
</dbReference>
<name>E9G460_DAPPU</name>
<dbReference type="OMA" id="FPMAIFM"/>
<feature type="transmembrane region" description="Helical" evidence="10">
    <location>
        <begin position="307"/>
        <end position="324"/>
    </location>
</feature>
<evidence type="ECO:0000256" key="4">
    <source>
        <dbReference type="ARBA" id="ARBA00022792"/>
    </source>
</evidence>
<evidence type="ECO:0000256" key="9">
    <source>
        <dbReference type="RuleBase" id="RU003945"/>
    </source>
</evidence>
<dbReference type="GO" id="GO:0032979">
    <property type="term" value="P:protein insertion into mitochondrial inner membrane from matrix"/>
    <property type="evidence" value="ECO:0000318"/>
    <property type="project" value="GO_Central"/>
</dbReference>
<dbReference type="AlphaFoldDB" id="E9G460"/>
<evidence type="ECO:0000256" key="7">
    <source>
        <dbReference type="ARBA" id="ARBA00023128"/>
    </source>
</evidence>
<evidence type="ECO:0000256" key="1">
    <source>
        <dbReference type="ARBA" id="ARBA00004448"/>
    </source>
</evidence>
<dbReference type="EMBL" id="GL732531">
    <property type="protein sequence ID" value="EFX86068.1"/>
    <property type="molecule type" value="Genomic_DNA"/>
</dbReference>
<feature type="domain" description="Membrane insertase YidC/Oxa/ALB C-terminal" evidence="11">
    <location>
        <begin position="156"/>
        <end position="347"/>
    </location>
</feature>
<evidence type="ECO:0000256" key="2">
    <source>
        <dbReference type="ARBA" id="ARBA00009877"/>
    </source>
</evidence>
<organism evidence="12 13">
    <name type="scientific">Daphnia pulex</name>
    <name type="common">Water flea</name>
    <dbReference type="NCBI Taxonomy" id="6669"/>
    <lineage>
        <taxon>Eukaryota</taxon>
        <taxon>Metazoa</taxon>
        <taxon>Ecdysozoa</taxon>
        <taxon>Arthropoda</taxon>
        <taxon>Crustacea</taxon>
        <taxon>Branchiopoda</taxon>
        <taxon>Diplostraca</taxon>
        <taxon>Cladocera</taxon>
        <taxon>Anomopoda</taxon>
        <taxon>Daphniidae</taxon>
        <taxon>Daphnia</taxon>
    </lineage>
</organism>
<dbReference type="CDD" id="cd20069">
    <property type="entry name" value="5TM_Oxa1-like"/>
    <property type="match status" value="1"/>
</dbReference>
<dbReference type="InterPro" id="IPR001708">
    <property type="entry name" value="YidC/ALB3/OXA1/COX18"/>
</dbReference>
<accession>E9G460</accession>
<dbReference type="HOGENOM" id="CLU_029282_3_1_1"/>
<evidence type="ECO:0000256" key="6">
    <source>
        <dbReference type="ARBA" id="ARBA00022989"/>
    </source>
</evidence>
<keyword evidence="7" id="KW-0496">Mitochondrion</keyword>
<dbReference type="OrthoDB" id="2148490at2759"/>
<protein>
    <recommendedName>
        <fullName evidence="11">Membrane insertase YidC/Oxa/ALB C-terminal domain-containing protein</fullName>
    </recommendedName>
</protein>
<evidence type="ECO:0000256" key="5">
    <source>
        <dbReference type="ARBA" id="ARBA00022946"/>
    </source>
</evidence>
<keyword evidence="6 10" id="KW-1133">Transmembrane helix</keyword>
<dbReference type="Proteomes" id="UP000000305">
    <property type="component" value="Unassembled WGS sequence"/>
</dbReference>
<dbReference type="PANTHER" id="PTHR12428:SF66">
    <property type="entry name" value="MITOCHONDRIAL INNER MEMBRANE PROTEIN OXA1L"/>
    <property type="match status" value="1"/>
</dbReference>
<sequence length="444" mass="48884">MMISQTTRLLLLPLRKQVTCTVRASAVVIPVKSYHTPAFSSIFISQSRVSKLIVKDFNVKFCSSRQLSLSSYSRNGAPLGGISSAAAVTTTNSSEFIDIPAPPVPTSTTLETLSDAVSSSSLAEPAFTEIGLGGMSPSGLIQSILEWLHIGVDLPWWGCIAIGVFTVRTLMFPLVIKAQRNAAKMTNNMPQLQVLQQKMTDARQAGNAMEAARMGYEIQSFMKEKGLNPLKNLMVPLIQAPVFMSFFFALKGMANAPVESMQYGGLFWFSDLTVCDPYYILPMLTSVTVWATMELGADSAKLSSQGFPLLIYFFRAIPFIMFPITMNFSGAILCYWLTTNVISLVQVGFLRLPKVRSYFDIDPIVVVQPVKGAGPKKGFVEGMKEAWNNQKITAELNDRQRLIDSNFRRAGTGPIQKTYSYNPTAAPKAQELVQKGFKQTKKSV</sequence>
<dbReference type="FunCoup" id="E9G460">
    <property type="interactions" value="1524"/>
</dbReference>
<evidence type="ECO:0000256" key="10">
    <source>
        <dbReference type="SAM" id="Phobius"/>
    </source>
</evidence>
<dbReference type="InterPro" id="IPR028055">
    <property type="entry name" value="YidC/Oxa/ALB_C"/>
</dbReference>
<evidence type="ECO:0000259" key="11">
    <source>
        <dbReference type="Pfam" id="PF02096"/>
    </source>
</evidence>
<keyword evidence="4" id="KW-0999">Mitochondrion inner membrane</keyword>
<comment type="subcellular location">
    <subcellularLocation>
        <location evidence="9">Membrane</location>
        <topology evidence="9">Multi-pass membrane protein</topology>
    </subcellularLocation>
    <subcellularLocation>
        <location evidence="1">Mitochondrion inner membrane</location>
        <topology evidence="1">Multi-pass membrane protein</topology>
    </subcellularLocation>
</comment>
<dbReference type="eggNOG" id="KOG1239">
    <property type="taxonomic scope" value="Eukaryota"/>
</dbReference>
<dbReference type="InParanoid" id="E9G460"/>
<proteinExistence type="inferred from homology"/>
<evidence type="ECO:0000256" key="8">
    <source>
        <dbReference type="ARBA" id="ARBA00023136"/>
    </source>
</evidence>
<gene>
    <name evidence="12" type="ORF">DAPPUDRAFT_193442</name>
</gene>
<evidence type="ECO:0000313" key="12">
    <source>
        <dbReference type="EMBL" id="EFX86068.1"/>
    </source>
</evidence>
<feature type="transmembrane region" description="Helical" evidence="10">
    <location>
        <begin position="154"/>
        <end position="176"/>
    </location>
</feature>
<dbReference type="STRING" id="6669.E9G460"/>
<evidence type="ECO:0000256" key="3">
    <source>
        <dbReference type="ARBA" id="ARBA00022692"/>
    </source>
</evidence>
<evidence type="ECO:0000313" key="13">
    <source>
        <dbReference type="Proteomes" id="UP000000305"/>
    </source>
</evidence>
<comment type="similarity">
    <text evidence="2 9">Belongs to the OXA1/ALB3/YidC family.</text>
</comment>
<keyword evidence="3 9" id="KW-0812">Transmembrane</keyword>
<keyword evidence="13" id="KW-1185">Reference proteome</keyword>
<dbReference type="PhylomeDB" id="E9G460"/>
<dbReference type="NCBIfam" id="TIGR03592">
    <property type="entry name" value="yidC_oxa1_cterm"/>
    <property type="match status" value="1"/>
</dbReference>
<dbReference type="Pfam" id="PF02096">
    <property type="entry name" value="60KD_IMP"/>
    <property type="match status" value="1"/>
</dbReference>
<dbReference type="GO" id="GO:0005743">
    <property type="term" value="C:mitochondrial inner membrane"/>
    <property type="evidence" value="ECO:0000318"/>
    <property type="project" value="GO_Central"/>
</dbReference>
<reference evidence="12 13" key="1">
    <citation type="journal article" date="2011" name="Science">
        <title>The ecoresponsive genome of Daphnia pulex.</title>
        <authorList>
            <person name="Colbourne J.K."/>
            <person name="Pfrender M.E."/>
            <person name="Gilbert D."/>
            <person name="Thomas W.K."/>
            <person name="Tucker A."/>
            <person name="Oakley T.H."/>
            <person name="Tokishita S."/>
            <person name="Aerts A."/>
            <person name="Arnold G.J."/>
            <person name="Basu M.K."/>
            <person name="Bauer D.J."/>
            <person name="Caceres C.E."/>
            <person name="Carmel L."/>
            <person name="Casola C."/>
            <person name="Choi J.H."/>
            <person name="Detter J.C."/>
            <person name="Dong Q."/>
            <person name="Dusheyko S."/>
            <person name="Eads B.D."/>
            <person name="Frohlich T."/>
            <person name="Geiler-Samerotte K.A."/>
            <person name="Gerlach D."/>
            <person name="Hatcher P."/>
            <person name="Jogdeo S."/>
            <person name="Krijgsveld J."/>
            <person name="Kriventseva E.V."/>
            <person name="Kultz D."/>
            <person name="Laforsch C."/>
            <person name="Lindquist E."/>
            <person name="Lopez J."/>
            <person name="Manak J.R."/>
            <person name="Muller J."/>
            <person name="Pangilinan J."/>
            <person name="Patwardhan R.P."/>
            <person name="Pitluck S."/>
            <person name="Pritham E.J."/>
            <person name="Rechtsteiner A."/>
            <person name="Rho M."/>
            <person name="Rogozin I.B."/>
            <person name="Sakarya O."/>
            <person name="Salamov A."/>
            <person name="Schaack S."/>
            <person name="Shapiro H."/>
            <person name="Shiga Y."/>
            <person name="Skalitzky C."/>
            <person name="Smith Z."/>
            <person name="Souvorov A."/>
            <person name="Sung W."/>
            <person name="Tang Z."/>
            <person name="Tsuchiya D."/>
            <person name="Tu H."/>
            <person name="Vos H."/>
            <person name="Wang M."/>
            <person name="Wolf Y.I."/>
            <person name="Yamagata H."/>
            <person name="Yamada T."/>
            <person name="Ye Y."/>
            <person name="Shaw J.R."/>
            <person name="Andrews J."/>
            <person name="Crease T.J."/>
            <person name="Tang H."/>
            <person name="Lucas S.M."/>
            <person name="Robertson H.M."/>
            <person name="Bork P."/>
            <person name="Koonin E.V."/>
            <person name="Zdobnov E.M."/>
            <person name="Grigoriev I.V."/>
            <person name="Lynch M."/>
            <person name="Boore J.L."/>
        </authorList>
    </citation>
    <scope>NUCLEOTIDE SEQUENCE [LARGE SCALE GENOMIC DNA]</scope>
</reference>
<dbReference type="PANTHER" id="PTHR12428">
    <property type="entry name" value="OXA1"/>
    <property type="match status" value="1"/>
</dbReference>
<dbReference type="KEGG" id="dpx:DAPPUDRAFT_193442"/>
<keyword evidence="8 10" id="KW-0472">Membrane</keyword>
<feature type="transmembrane region" description="Helical" evidence="10">
    <location>
        <begin position="233"/>
        <end position="258"/>
    </location>
</feature>
<keyword evidence="5" id="KW-0809">Transit peptide</keyword>